<dbReference type="InterPro" id="IPR027417">
    <property type="entry name" value="P-loop_NTPase"/>
</dbReference>
<evidence type="ECO:0000256" key="2">
    <source>
        <dbReference type="SAM" id="MobiDB-lite"/>
    </source>
</evidence>
<evidence type="ECO:0000313" key="4">
    <source>
        <dbReference type="EMBL" id="AMD91371.1"/>
    </source>
</evidence>
<evidence type="ECO:0000256" key="1">
    <source>
        <dbReference type="SAM" id="Coils"/>
    </source>
</evidence>
<keyword evidence="5" id="KW-1185">Reference proteome</keyword>
<dbReference type="NCBIfam" id="TIGR03185">
    <property type="entry name" value="DNA_S_dndD"/>
    <property type="match status" value="1"/>
</dbReference>
<evidence type="ECO:0000259" key="3">
    <source>
        <dbReference type="Pfam" id="PF13476"/>
    </source>
</evidence>
<feature type="region of interest" description="Disordered" evidence="2">
    <location>
        <begin position="482"/>
        <end position="511"/>
    </location>
</feature>
<dbReference type="SUPFAM" id="SSF52540">
    <property type="entry name" value="P-loop containing nucleoside triphosphate hydrolases"/>
    <property type="match status" value="1"/>
</dbReference>
<proteinExistence type="predicted"/>
<evidence type="ECO:0000313" key="5">
    <source>
        <dbReference type="Proteomes" id="UP000069241"/>
    </source>
</evidence>
<feature type="compositionally biased region" description="Basic and acidic residues" evidence="2">
    <location>
        <begin position="495"/>
        <end position="511"/>
    </location>
</feature>
<dbReference type="KEGG" id="dfi:AXF13_15210"/>
<name>A0A109W528_9BACT</name>
<reference evidence="5" key="1">
    <citation type="submission" date="2016-02" db="EMBL/GenBank/DDBJ databases">
        <authorList>
            <person name="Holder M.E."/>
            <person name="Ajami N.J."/>
            <person name="Petrosino J.F."/>
        </authorList>
    </citation>
    <scope>NUCLEOTIDE SEQUENCE [LARGE SCALE GENOMIC DNA]</scope>
    <source>
        <strain evidence="5">CCUG 45958</strain>
    </source>
</reference>
<dbReference type="GO" id="GO:0006302">
    <property type="term" value="P:double-strand break repair"/>
    <property type="evidence" value="ECO:0007669"/>
    <property type="project" value="InterPro"/>
</dbReference>
<feature type="domain" description="Rad50/SbcC-type AAA" evidence="3">
    <location>
        <begin position="6"/>
        <end position="300"/>
    </location>
</feature>
<dbReference type="AlphaFoldDB" id="A0A109W528"/>
<dbReference type="InterPro" id="IPR038729">
    <property type="entry name" value="Rad50/SbcC_AAA"/>
</dbReference>
<dbReference type="STRING" id="44742.AXF13_15210"/>
<dbReference type="RefSeq" id="WP_062254505.1">
    <property type="nucleotide sequence ID" value="NZ_CP014229.1"/>
</dbReference>
<protein>
    <recommendedName>
        <fullName evidence="3">Rad50/SbcC-type AAA domain-containing protein</fullName>
    </recommendedName>
</protein>
<dbReference type="Proteomes" id="UP000069241">
    <property type="component" value="Chromosome"/>
</dbReference>
<dbReference type="PANTHER" id="PTHR32182:SF0">
    <property type="entry name" value="DNA REPLICATION AND REPAIR PROTEIN RECF"/>
    <property type="match status" value="1"/>
</dbReference>
<dbReference type="GO" id="GO:0000731">
    <property type="term" value="P:DNA synthesis involved in DNA repair"/>
    <property type="evidence" value="ECO:0007669"/>
    <property type="project" value="TreeGrafter"/>
</dbReference>
<accession>A0A109W528</accession>
<organism evidence="4 5">
    <name type="scientific">Desulfovibrio fairfieldensis</name>
    <dbReference type="NCBI Taxonomy" id="44742"/>
    <lineage>
        <taxon>Bacteria</taxon>
        <taxon>Pseudomonadati</taxon>
        <taxon>Thermodesulfobacteriota</taxon>
        <taxon>Desulfovibrionia</taxon>
        <taxon>Desulfovibrionales</taxon>
        <taxon>Desulfovibrionaceae</taxon>
        <taxon>Desulfovibrio</taxon>
    </lineage>
</organism>
<sequence length="685" mass="77635">MWISCIELTNFKSYQHQEFFFPEPKLGKNIILIGGMNGYGKTSILEALYLCLYGKDSMTHLARAGLNLDDIRGYPTFLERAFNGEAKREARDTMMVRVIINKSSSKAIDIARKWYFRTSGAWAAEEEAIIRNIDKGVPGLPKIDGKNNFHLEELLDNFLVPAHIAPFFFFDGEEVKKLADQNRVEQVKQGLEGLLGVVLLRALSERLRNFEVQKRSGIDNVNEAQLVNLFELLKNNEHQLAETEKKMNDLSSRAQILKGKRSALIERLTSAGGACGDIATVKDFVEEREQLRNELKSKRKSLEDMLVGTLPFYLVSPAILKELQGQLQAESKFFAWEAEKLALEPRKKEFESVFYSEKGPSIVPKLTDKQKTAIEKRIESAWASLFYPPPVDCAKEIIHSYLHESQRREALIFLSSIALGQQEIQNNVNDQFLLTQRIDELSRKISKIEGIDRDGTLAQLKADLNSVQNELDALDEEARAEERKLQATSGRVKSQKAEYEREKKKLDDSSPARALLEKSERVRTAIEKIIPELFPLKVQELANSMTSVYKKLAHKKQVNKIEISDDGNTRILGNSGQPILFDRSAGENQIFATALIAGLAQVSGVRAPMVVDTPLGRLDSLHREHILDFWAHDKSRQVILLSQDKEIDRALLRKIEPSVLKTYLLEHTDVGDGIGRTVGRENKYF</sequence>
<dbReference type="Pfam" id="PF13476">
    <property type="entry name" value="AAA_23"/>
    <property type="match status" value="1"/>
</dbReference>
<dbReference type="GO" id="GO:0016887">
    <property type="term" value="F:ATP hydrolysis activity"/>
    <property type="evidence" value="ECO:0007669"/>
    <property type="project" value="InterPro"/>
</dbReference>
<dbReference type="EMBL" id="CP014229">
    <property type="protein sequence ID" value="AMD91371.1"/>
    <property type="molecule type" value="Genomic_DNA"/>
</dbReference>
<feature type="coiled-coil region" evidence="1">
    <location>
        <begin position="226"/>
        <end position="305"/>
    </location>
</feature>
<keyword evidence="1" id="KW-0175">Coiled coil</keyword>
<dbReference type="PANTHER" id="PTHR32182">
    <property type="entry name" value="DNA REPLICATION AND REPAIR PROTEIN RECF"/>
    <property type="match status" value="1"/>
</dbReference>
<gene>
    <name evidence="4" type="ORF">AXF13_15210</name>
</gene>
<dbReference type="Gene3D" id="3.40.50.300">
    <property type="entry name" value="P-loop containing nucleotide triphosphate hydrolases"/>
    <property type="match status" value="2"/>
</dbReference>
<dbReference type="InterPro" id="IPR017599">
    <property type="entry name" value="DNA_S_DndD"/>
</dbReference>